<keyword evidence="2" id="KW-1185">Reference proteome</keyword>
<dbReference type="Pfam" id="PF09488">
    <property type="entry name" value="Osmo_MPGsynth"/>
    <property type="match status" value="1"/>
</dbReference>
<dbReference type="InterPro" id="IPR012812">
    <property type="entry name" value="Osmo_MPG_synth"/>
</dbReference>
<evidence type="ECO:0000313" key="1">
    <source>
        <dbReference type="EMBL" id="GLH96088.1"/>
    </source>
</evidence>
<dbReference type="EMBL" id="BSDI01000006">
    <property type="protein sequence ID" value="GLH96088.1"/>
    <property type="molecule type" value="Genomic_DNA"/>
</dbReference>
<comment type="caution">
    <text evidence="1">The sequence shown here is derived from an EMBL/GenBank/DDBJ whole genome shotgun (WGS) entry which is preliminary data.</text>
</comment>
<dbReference type="Proteomes" id="UP001144280">
    <property type="component" value="Unassembled WGS sequence"/>
</dbReference>
<accession>A0ABQ5QNF4</accession>
<reference evidence="1" key="1">
    <citation type="submission" date="2022-12" db="EMBL/GenBank/DDBJ databases">
        <title>New Phytohabitans aurantiacus sp. RD004123 nov., an actinomycete isolated from soil.</title>
        <authorList>
            <person name="Triningsih D.W."/>
            <person name="Harunari E."/>
            <person name="Igarashi Y."/>
        </authorList>
    </citation>
    <scope>NUCLEOTIDE SEQUENCE</scope>
    <source>
        <strain evidence="1">RD004123</strain>
    </source>
</reference>
<evidence type="ECO:0000313" key="2">
    <source>
        <dbReference type="Proteomes" id="UP001144280"/>
    </source>
</evidence>
<gene>
    <name evidence="1" type="ORF">Pa4123_13610</name>
</gene>
<dbReference type="InterPro" id="IPR029044">
    <property type="entry name" value="Nucleotide-diphossugar_trans"/>
</dbReference>
<dbReference type="NCBIfam" id="TIGR02460">
    <property type="entry name" value="osmo_MPGsynth"/>
    <property type="match status" value="1"/>
</dbReference>
<sequence length="333" mass="36286">MLSGIPHDCLIILVSNSARQPVDRYEIEVQTLEQFCRLADRPAVAVHQRDPGLASAVKAAGLPELIDDEGLVRTGKGEAMLIGMAMAALTGRKYVGYVDADNYVPGAVNEYCKAYAAGLHLAESPYSMVRISWHSKPKLRDGRLFFSRRGRSSEITNMFLNRLVAEHSGFGTEVIATGNAGEHALSLDLGLRMRLAGGFAVEPFEYVELFEQFGGLLPEAAALPDDVKAVPVLQIETRNPHFHDNKGEDHVKGMRMQALNVVYHSPVSLPAVREAILELMVAEGALAPGQEPPRERIYPPVGSMSFDTFLDTLNAESTGFHQIECSLGVSTVT</sequence>
<dbReference type="Gene3D" id="3.90.550.10">
    <property type="entry name" value="Spore Coat Polysaccharide Biosynthesis Protein SpsA, Chain A"/>
    <property type="match status" value="1"/>
</dbReference>
<name>A0ABQ5QNF4_9ACTN</name>
<proteinExistence type="predicted"/>
<organism evidence="1 2">
    <name type="scientific">Phytohabitans aurantiacus</name>
    <dbReference type="NCBI Taxonomy" id="3016789"/>
    <lineage>
        <taxon>Bacteria</taxon>
        <taxon>Bacillati</taxon>
        <taxon>Actinomycetota</taxon>
        <taxon>Actinomycetes</taxon>
        <taxon>Micromonosporales</taxon>
        <taxon>Micromonosporaceae</taxon>
    </lineage>
</organism>
<protein>
    <submittedName>
        <fullName evidence="1">Mannosyl-3-phosphoglycerate synthase</fullName>
    </submittedName>
</protein>